<evidence type="ECO:0000259" key="1">
    <source>
        <dbReference type="PROSITE" id="PS51459"/>
    </source>
</evidence>
<dbReference type="Pfam" id="PF02661">
    <property type="entry name" value="Fic"/>
    <property type="match status" value="1"/>
</dbReference>
<dbReference type="InterPro" id="IPR053737">
    <property type="entry name" value="Type_II_TA_Toxin"/>
</dbReference>
<evidence type="ECO:0000313" key="2">
    <source>
        <dbReference type="EMBL" id="GCD20048.1"/>
    </source>
</evidence>
<dbReference type="InterPro" id="IPR006440">
    <property type="entry name" value="Doc"/>
</dbReference>
<dbReference type="GO" id="GO:0016301">
    <property type="term" value="F:kinase activity"/>
    <property type="evidence" value="ECO:0007669"/>
    <property type="project" value="InterPro"/>
</dbReference>
<protein>
    <recommendedName>
        <fullName evidence="1">Fido domain-containing protein</fullName>
    </recommendedName>
</protein>
<dbReference type="Gene3D" id="1.20.120.1870">
    <property type="entry name" value="Fic/DOC protein, Fido domain"/>
    <property type="match status" value="1"/>
</dbReference>
<dbReference type="OrthoDB" id="9802752at2"/>
<dbReference type="PANTHER" id="PTHR39426">
    <property type="entry name" value="HOMOLOGY TO DEATH-ON-CURING PROTEIN OF PHAGE P1"/>
    <property type="match status" value="1"/>
</dbReference>
<dbReference type="RefSeq" id="WP_124342566.1">
    <property type="nucleotide sequence ID" value="NZ_BHYL01000116.1"/>
</dbReference>
<dbReference type="AlphaFoldDB" id="A0A401UZD1"/>
<evidence type="ECO:0000313" key="3">
    <source>
        <dbReference type="Proteomes" id="UP000288246"/>
    </source>
</evidence>
<feature type="domain" description="Fido" evidence="1">
    <location>
        <begin position="1"/>
        <end position="120"/>
    </location>
</feature>
<dbReference type="PANTHER" id="PTHR39426:SF1">
    <property type="entry name" value="HOMOLOGY TO DEATH-ON-CURING PROTEIN OF PHAGE P1"/>
    <property type="match status" value="1"/>
</dbReference>
<sequence>MTELLYPDMEDALYVCERAALYIRDEGALASALARPGSVVWGSEAYVGIHLKGAALLDAVNRSHPLLDGNKRLSWTLVDAFYDMNGYRLTVDPDEGDAFVRSVGGDEHLALEDIAAWLEAHARPLED</sequence>
<organism evidence="2 3">
    <name type="scientific">Cellulomonas algicola</name>
    <dbReference type="NCBI Taxonomy" id="2071633"/>
    <lineage>
        <taxon>Bacteria</taxon>
        <taxon>Bacillati</taxon>
        <taxon>Actinomycetota</taxon>
        <taxon>Actinomycetes</taxon>
        <taxon>Micrococcales</taxon>
        <taxon>Cellulomonadaceae</taxon>
        <taxon>Cellulomonas</taxon>
    </lineage>
</organism>
<name>A0A401UZD1_9CELL</name>
<reference evidence="2 3" key="1">
    <citation type="submission" date="2018-11" db="EMBL/GenBank/DDBJ databases">
        <title>Draft genome sequence of Cellulomonas takizawaensis strain TKZ-21.</title>
        <authorList>
            <person name="Yamamura H."/>
            <person name="Hayashi T."/>
            <person name="Hamada M."/>
            <person name="Serisawa Y."/>
            <person name="Matsuyama K."/>
            <person name="Nakagawa Y."/>
            <person name="Otoguro M."/>
            <person name="Yanagida F."/>
            <person name="Hayakawa M."/>
        </authorList>
    </citation>
    <scope>NUCLEOTIDE SEQUENCE [LARGE SCALE GENOMIC DNA]</scope>
    <source>
        <strain evidence="2 3">TKZ-21</strain>
    </source>
</reference>
<dbReference type="PROSITE" id="PS51459">
    <property type="entry name" value="FIDO"/>
    <property type="match status" value="1"/>
</dbReference>
<accession>A0A401UZD1</accession>
<comment type="caution">
    <text evidence="2">The sequence shown here is derived from an EMBL/GenBank/DDBJ whole genome shotgun (WGS) entry which is preliminary data.</text>
</comment>
<gene>
    <name evidence="2" type="ORF">CTKZ_16100</name>
</gene>
<dbReference type="Proteomes" id="UP000288246">
    <property type="component" value="Unassembled WGS sequence"/>
</dbReference>
<proteinExistence type="predicted"/>
<keyword evidence="3" id="KW-1185">Reference proteome</keyword>
<dbReference type="EMBL" id="BHYL01000116">
    <property type="protein sequence ID" value="GCD20048.1"/>
    <property type="molecule type" value="Genomic_DNA"/>
</dbReference>
<dbReference type="InterPro" id="IPR003812">
    <property type="entry name" value="Fido"/>
</dbReference>